<dbReference type="Gene3D" id="1.20.58.70">
    <property type="match status" value="1"/>
</dbReference>
<dbReference type="InterPro" id="IPR010989">
    <property type="entry name" value="SNARE"/>
</dbReference>
<dbReference type="EMBL" id="OU900102">
    <property type="protein sequence ID" value="CAG9864837.1"/>
    <property type="molecule type" value="Genomic_DNA"/>
</dbReference>
<dbReference type="PANTHER" id="PTHR19957">
    <property type="entry name" value="SYNTAXIN"/>
    <property type="match status" value="1"/>
</dbReference>
<dbReference type="CDD" id="cd15848">
    <property type="entry name" value="SNARE_syntaxin1-like"/>
    <property type="match status" value="1"/>
</dbReference>
<dbReference type="InterPro" id="IPR000727">
    <property type="entry name" value="T_SNARE_dom"/>
</dbReference>
<comment type="similarity">
    <text evidence="2">Belongs to the syntaxin family.</text>
</comment>
<keyword evidence="4 9" id="KW-0812">Transmembrane</keyword>
<dbReference type="GO" id="GO:0048278">
    <property type="term" value="P:vesicle docking"/>
    <property type="evidence" value="ECO:0007669"/>
    <property type="project" value="TreeGrafter"/>
</dbReference>
<dbReference type="PROSITE" id="PS50192">
    <property type="entry name" value="T_SNARE"/>
    <property type="match status" value="1"/>
</dbReference>
<evidence type="ECO:0000313" key="12">
    <source>
        <dbReference type="Proteomes" id="UP001153712"/>
    </source>
</evidence>
<evidence type="ECO:0000256" key="9">
    <source>
        <dbReference type="SAM" id="Phobius"/>
    </source>
</evidence>
<feature type="domain" description="T-SNARE coiled-coil homology" evidence="10">
    <location>
        <begin position="194"/>
        <end position="256"/>
    </location>
</feature>
<dbReference type="GO" id="GO:0005886">
    <property type="term" value="C:plasma membrane"/>
    <property type="evidence" value="ECO:0007669"/>
    <property type="project" value="TreeGrafter"/>
</dbReference>
<dbReference type="Proteomes" id="UP001153712">
    <property type="component" value="Chromosome 9"/>
</dbReference>
<dbReference type="AlphaFoldDB" id="A0A9N9U0B5"/>
<dbReference type="InterPro" id="IPR045242">
    <property type="entry name" value="Syntaxin"/>
</dbReference>
<evidence type="ECO:0000256" key="6">
    <source>
        <dbReference type="ARBA" id="ARBA00022989"/>
    </source>
</evidence>
<dbReference type="GO" id="GO:0006906">
    <property type="term" value="P:vesicle fusion"/>
    <property type="evidence" value="ECO:0007669"/>
    <property type="project" value="TreeGrafter"/>
</dbReference>
<evidence type="ECO:0000256" key="1">
    <source>
        <dbReference type="ARBA" id="ARBA00004211"/>
    </source>
</evidence>
<sequence length="287" mass="32894">MAKDRLNELKAQVKKNGNDQVAIDVNNDNQVKNLKQTFERAEVLGQWIESIENNVIEIRRNLQKLDNVNVNQRDLSDKIESLFQNNTSICHNINSKLKEIEAELKSSNDESVEGRIKTIQYNSIKTSYTVAFNKNNTELENFRFIQRSNLQAQLRAKGVRATDEELTHLLDNRADIQVFTDNILAETNEAKRVLADIQERHEQLIKIERMLVEVRDMFLQMAILVDGQQDIIDRVEYQAGLARDYIGKAPGILSSAAKKKRKYIKCKIITGTVIIVVVVIIIILAFT</sequence>
<keyword evidence="8" id="KW-0175">Coiled coil</keyword>
<accession>A0A9N9U0B5</accession>
<dbReference type="InterPro" id="IPR006011">
    <property type="entry name" value="Syntaxin_N"/>
</dbReference>
<organism evidence="11 12">
    <name type="scientific">Phyllotreta striolata</name>
    <name type="common">Striped flea beetle</name>
    <name type="synonym">Crioceris striolata</name>
    <dbReference type="NCBI Taxonomy" id="444603"/>
    <lineage>
        <taxon>Eukaryota</taxon>
        <taxon>Metazoa</taxon>
        <taxon>Ecdysozoa</taxon>
        <taxon>Arthropoda</taxon>
        <taxon>Hexapoda</taxon>
        <taxon>Insecta</taxon>
        <taxon>Pterygota</taxon>
        <taxon>Neoptera</taxon>
        <taxon>Endopterygota</taxon>
        <taxon>Coleoptera</taxon>
        <taxon>Polyphaga</taxon>
        <taxon>Cucujiformia</taxon>
        <taxon>Chrysomeloidea</taxon>
        <taxon>Chrysomelidae</taxon>
        <taxon>Galerucinae</taxon>
        <taxon>Alticini</taxon>
        <taxon>Phyllotreta</taxon>
    </lineage>
</organism>
<dbReference type="Gene3D" id="1.20.5.110">
    <property type="match status" value="1"/>
</dbReference>
<dbReference type="SUPFAM" id="SSF47661">
    <property type="entry name" value="t-snare proteins"/>
    <property type="match status" value="1"/>
</dbReference>
<dbReference type="GO" id="GO:0000149">
    <property type="term" value="F:SNARE binding"/>
    <property type="evidence" value="ECO:0007669"/>
    <property type="project" value="TreeGrafter"/>
</dbReference>
<dbReference type="GO" id="GO:0031201">
    <property type="term" value="C:SNARE complex"/>
    <property type="evidence" value="ECO:0007669"/>
    <property type="project" value="TreeGrafter"/>
</dbReference>
<feature type="transmembrane region" description="Helical" evidence="9">
    <location>
        <begin position="268"/>
        <end position="286"/>
    </location>
</feature>
<evidence type="ECO:0000256" key="2">
    <source>
        <dbReference type="ARBA" id="ARBA00009063"/>
    </source>
</evidence>
<comment type="subcellular location">
    <subcellularLocation>
        <location evidence="1">Membrane</location>
        <topology evidence="1">Single-pass type IV membrane protein</topology>
    </subcellularLocation>
</comment>
<proteinExistence type="inferred from homology"/>
<protein>
    <recommendedName>
        <fullName evidence="10">t-SNARE coiled-coil homology domain-containing protein</fullName>
    </recommendedName>
</protein>
<reference evidence="11" key="1">
    <citation type="submission" date="2022-01" db="EMBL/GenBank/DDBJ databases">
        <authorList>
            <person name="King R."/>
        </authorList>
    </citation>
    <scope>NUCLEOTIDE SEQUENCE</scope>
</reference>
<keyword evidence="7 9" id="KW-0472">Membrane</keyword>
<evidence type="ECO:0000313" key="11">
    <source>
        <dbReference type="EMBL" id="CAG9864837.1"/>
    </source>
</evidence>
<keyword evidence="3" id="KW-0813">Transport</keyword>
<dbReference type="GO" id="GO:0005484">
    <property type="term" value="F:SNAP receptor activity"/>
    <property type="evidence" value="ECO:0007669"/>
    <property type="project" value="TreeGrafter"/>
</dbReference>
<name>A0A9N9U0B5_PHYSR</name>
<keyword evidence="12" id="KW-1185">Reference proteome</keyword>
<dbReference type="Pfam" id="PF00804">
    <property type="entry name" value="Syntaxin"/>
    <property type="match status" value="1"/>
</dbReference>
<evidence type="ECO:0000256" key="5">
    <source>
        <dbReference type="ARBA" id="ARBA00022775"/>
    </source>
</evidence>
<dbReference type="GO" id="GO:0006886">
    <property type="term" value="P:intracellular protein transport"/>
    <property type="evidence" value="ECO:0007669"/>
    <property type="project" value="TreeGrafter"/>
</dbReference>
<dbReference type="GO" id="GO:0006887">
    <property type="term" value="P:exocytosis"/>
    <property type="evidence" value="ECO:0007669"/>
    <property type="project" value="TreeGrafter"/>
</dbReference>
<feature type="coiled-coil region" evidence="8">
    <location>
        <begin position="48"/>
        <end position="110"/>
    </location>
</feature>
<keyword evidence="5" id="KW-0532">Neurotransmitter transport</keyword>
<dbReference type="GO" id="GO:0006836">
    <property type="term" value="P:neurotransmitter transport"/>
    <property type="evidence" value="ECO:0007669"/>
    <property type="project" value="UniProtKB-KW"/>
</dbReference>
<dbReference type="SMART" id="SM00397">
    <property type="entry name" value="t_SNARE"/>
    <property type="match status" value="1"/>
</dbReference>
<dbReference type="PANTHER" id="PTHR19957:SF424">
    <property type="entry name" value="SYNTAXIN-1A"/>
    <property type="match status" value="1"/>
</dbReference>
<evidence type="ECO:0000256" key="3">
    <source>
        <dbReference type="ARBA" id="ARBA00022448"/>
    </source>
</evidence>
<dbReference type="OrthoDB" id="10255013at2759"/>
<evidence type="ECO:0000256" key="8">
    <source>
        <dbReference type="SAM" id="Coils"/>
    </source>
</evidence>
<keyword evidence="6 9" id="KW-1133">Transmembrane helix</keyword>
<gene>
    <name evidence="11" type="ORF">PHYEVI_LOCUS11087</name>
</gene>
<dbReference type="GO" id="GO:0012505">
    <property type="term" value="C:endomembrane system"/>
    <property type="evidence" value="ECO:0007669"/>
    <property type="project" value="TreeGrafter"/>
</dbReference>
<evidence type="ECO:0000256" key="4">
    <source>
        <dbReference type="ARBA" id="ARBA00022692"/>
    </source>
</evidence>
<evidence type="ECO:0000256" key="7">
    <source>
        <dbReference type="ARBA" id="ARBA00023136"/>
    </source>
</evidence>
<evidence type="ECO:0000259" key="10">
    <source>
        <dbReference type="PROSITE" id="PS50192"/>
    </source>
</evidence>